<evidence type="ECO:0000313" key="2">
    <source>
        <dbReference type="Proteomes" id="UP000009144"/>
    </source>
</evidence>
<dbReference type="AlphaFoldDB" id="I1XGV4"/>
<keyword evidence="2" id="KW-1185">Reference proteome</keyword>
<name>I1XGV4_METNJ</name>
<organism evidence="1 2">
    <name type="scientific">Methylophaga nitratireducenticrescens</name>
    <dbReference type="NCBI Taxonomy" id="754476"/>
    <lineage>
        <taxon>Bacteria</taxon>
        <taxon>Pseudomonadati</taxon>
        <taxon>Pseudomonadota</taxon>
        <taxon>Gammaproteobacteria</taxon>
        <taxon>Thiotrichales</taxon>
        <taxon>Piscirickettsiaceae</taxon>
        <taxon>Methylophaga</taxon>
    </lineage>
</organism>
<dbReference type="EMBL" id="CP003390">
    <property type="protein sequence ID" value="AFI83623.1"/>
    <property type="molecule type" value="Genomic_DNA"/>
</dbReference>
<evidence type="ECO:0000313" key="1">
    <source>
        <dbReference type="EMBL" id="AFI83623.1"/>
    </source>
</evidence>
<dbReference type="KEGG" id="mej:Q7A_778"/>
<sequence length="212" mass="23821">MSKLFSLNLAAFTIAFITTTTFSFSAFAANPQCSKKIEGISLDQSVGDITNTLQQMGLHDITCKQRSKVPCADRKKQMLSYATNVQGSLHKIGDKLARLTFDNTGKPISFAYEYYTDGPSTLKAHDENRSWEGWTYKDLIESRINEYCKDSTSEGVRVGCKYGSALTINVIYGEPHDKKDCTYKFNVMFRAVRNKPEAPTNHKIIETITLSK</sequence>
<protein>
    <submittedName>
        <fullName evidence="1">Uncharacterized protein</fullName>
    </submittedName>
</protein>
<dbReference type="HOGENOM" id="CLU_1298560_0_0_6"/>
<gene>
    <name evidence="1" type="ordered locus">Q7A_778</name>
</gene>
<dbReference type="OrthoDB" id="7058106at2"/>
<dbReference type="Proteomes" id="UP000009144">
    <property type="component" value="Chromosome"/>
</dbReference>
<dbReference type="RefSeq" id="WP_014705998.1">
    <property type="nucleotide sequence ID" value="NC_017857.3"/>
</dbReference>
<dbReference type="PATRIC" id="fig|754476.3.peg.767"/>
<reference evidence="1 2" key="2">
    <citation type="journal article" date="2013" name="Int. J. Syst. Evol. Microbiol.">
        <title>Methylophaga nitratireducenticrescens sp. nov. and Methylophaga frappieri sp. nov., isolated from the biofilm of the methanol-fed denitrification system treating the seawater at the Montreal Biodome.</title>
        <authorList>
            <person name="Villeneuve C."/>
            <person name="Martineau C."/>
            <person name="Mauffrey F."/>
            <person name="Villemur R."/>
        </authorList>
    </citation>
    <scope>NUCLEOTIDE SEQUENCE [LARGE SCALE GENOMIC DNA]</scope>
    <source>
        <strain evidence="1 2">JAM1</strain>
    </source>
</reference>
<proteinExistence type="predicted"/>
<reference evidence="1 2" key="1">
    <citation type="journal article" date="2012" name="J. Bacteriol.">
        <title>Complete genome sequences of Methylophaga sp. strain JAM1 and Methylophaga sp. strain JAM7.</title>
        <authorList>
            <person name="Villeneuve C."/>
            <person name="Martineau C."/>
            <person name="Mauffrey F."/>
            <person name="Villemur R."/>
        </authorList>
    </citation>
    <scope>NUCLEOTIDE SEQUENCE [LARGE SCALE GENOMIC DNA]</scope>
    <source>
        <strain evidence="1 2">JAM1</strain>
    </source>
</reference>
<accession>I1XGV4</accession>